<gene>
    <name evidence="2" type="ORF">FHS99_002241</name>
</gene>
<accession>A0A7W9BTK1</accession>
<evidence type="ECO:0000313" key="3">
    <source>
        <dbReference type="Proteomes" id="UP000546701"/>
    </source>
</evidence>
<protein>
    <submittedName>
        <fullName evidence="2">Uncharacterized protein</fullName>
    </submittedName>
</protein>
<dbReference type="AlphaFoldDB" id="A0A7W9BTK1"/>
<organism evidence="2 3">
    <name type="scientific">Sphingomonas prati</name>
    <dbReference type="NCBI Taxonomy" id="1843237"/>
    <lineage>
        <taxon>Bacteria</taxon>
        <taxon>Pseudomonadati</taxon>
        <taxon>Pseudomonadota</taxon>
        <taxon>Alphaproteobacteria</taxon>
        <taxon>Sphingomonadales</taxon>
        <taxon>Sphingomonadaceae</taxon>
        <taxon>Sphingomonas</taxon>
    </lineage>
</organism>
<keyword evidence="3" id="KW-1185">Reference proteome</keyword>
<evidence type="ECO:0000313" key="2">
    <source>
        <dbReference type="EMBL" id="MBB5729745.1"/>
    </source>
</evidence>
<dbReference type="EMBL" id="JACIJR010000005">
    <property type="protein sequence ID" value="MBB5729745.1"/>
    <property type="molecule type" value="Genomic_DNA"/>
</dbReference>
<comment type="caution">
    <text evidence="2">The sequence shown here is derived from an EMBL/GenBank/DDBJ whole genome shotgun (WGS) entry which is preliminary data.</text>
</comment>
<evidence type="ECO:0000256" key="1">
    <source>
        <dbReference type="SAM" id="MobiDB-lite"/>
    </source>
</evidence>
<name>A0A7W9BTK1_9SPHN</name>
<reference evidence="2 3" key="1">
    <citation type="submission" date="2020-08" db="EMBL/GenBank/DDBJ databases">
        <title>Genomic Encyclopedia of Type Strains, Phase IV (KMG-IV): sequencing the most valuable type-strain genomes for metagenomic binning, comparative biology and taxonomic classification.</title>
        <authorList>
            <person name="Goeker M."/>
        </authorList>
    </citation>
    <scope>NUCLEOTIDE SEQUENCE [LARGE SCALE GENOMIC DNA]</scope>
    <source>
        <strain evidence="2 3">DSM 103336</strain>
    </source>
</reference>
<sequence length="47" mass="4938">MKAKRHGNSGAVPESAKPGRRALSPTDDVGFAHGLFWFGPGARAFLA</sequence>
<proteinExistence type="predicted"/>
<dbReference type="Proteomes" id="UP000546701">
    <property type="component" value="Unassembled WGS sequence"/>
</dbReference>
<feature type="region of interest" description="Disordered" evidence="1">
    <location>
        <begin position="1"/>
        <end position="24"/>
    </location>
</feature>